<sequence length="102" mass="11042">MLGHGVCQQWQHSQVCTEVQRGRATGVGVDGFLVVCLEDLHGLLVDEVSGFVQRGTVHLLDGLVGQIVGDGELIRRGKHFDWVSGDRDGSGDDTDTTLTKVR</sequence>
<name>A0A9P8QB98_WICPI</name>
<evidence type="ECO:0000313" key="2">
    <source>
        <dbReference type="Proteomes" id="UP000774326"/>
    </source>
</evidence>
<gene>
    <name evidence="1" type="ORF">WICPIJ_002659</name>
</gene>
<dbReference type="EMBL" id="JAEUBG010001458">
    <property type="protein sequence ID" value="KAH3686367.1"/>
    <property type="molecule type" value="Genomic_DNA"/>
</dbReference>
<keyword evidence="2" id="KW-1185">Reference proteome</keyword>
<reference evidence="1" key="1">
    <citation type="journal article" date="2021" name="Open Biol.">
        <title>Shared evolutionary footprints suggest mitochondrial oxidative damage underlies multiple complex I losses in fungi.</title>
        <authorList>
            <person name="Schikora-Tamarit M.A."/>
            <person name="Marcet-Houben M."/>
            <person name="Nosek J."/>
            <person name="Gabaldon T."/>
        </authorList>
    </citation>
    <scope>NUCLEOTIDE SEQUENCE</scope>
    <source>
        <strain evidence="1">CBS2887</strain>
    </source>
</reference>
<evidence type="ECO:0000313" key="1">
    <source>
        <dbReference type="EMBL" id="KAH3686367.1"/>
    </source>
</evidence>
<accession>A0A9P8QB98</accession>
<dbReference type="AlphaFoldDB" id="A0A9P8QB98"/>
<proteinExistence type="predicted"/>
<protein>
    <submittedName>
        <fullName evidence="1">Uncharacterized protein</fullName>
    </submittedName>
</protein>
<organism evidence="1 2">
    <name type="scientific">Wickerhamomyces pijperi</name>
    <name type="common">Yeast</name>
    <name type="synonym">Pichia pijperi</name>
    <dbReference type="NCBI Taxonomy" id="599730"/>
    <lineage>
        <taxon>Eukaryota</taxon>
        <taxon>Fungi</taxon>
        <taxon>Dikarya</taxon>
        <taxon>Ascomycota</taxon>
        <taxon>Saccharomycotina</taxon>
        <taxon>Saccharomycetes</taxon>
        <taxon>Phaffomycetales</taxon>
        <taxon>Wickerhamomycetaceae</taxon>
        <taxon>Wickerhamomyces</taxon>
    </lineage>
</organism>
<comment type="caution">
    <text evidence="1">The sequence shown here is derived from an EMBL/GenBank/DDBJ whole genome shotgun (WGS) entry which is preliminary data.</text>
</comment>
<reference evidence="1" key="2">
    <citation type="submission" date="2021-01" db="EMBL/GenBank/DDBJ databases">
        <authorList>
            <person name="Schikora-Tamarit M.A."/>
        </authorList>
    </citation>
    <scope>NUCLEOTIDE SEQUENCE</scope>
    <source>
        <strain evidence="1">CBS2887</strain>
    </source>
</reference>
<dbReference type="Proteomes" id="UP000774326">
    <property type="component" value="Unassembled WGS sequence"/>
</dbReference>